<accession>A0AAD2D555</accession>
<dbReference type="EMBL" id="CAMPGE010022075">
    <property type="protein sequence ID" value="CAI2380151.1"/>
    <property type="molecule type" value="Genomic_DNA"/>
</dbReference>
<dbReference type="AlphaFoldDB" id="A0AAD2D555"/>
<dbReference type="InterPro" id="IPR014710">
    <property type="entry name" value="RmlC-like_jellyroll"/>
</dbReference>
<feature type="domain" description="Cyclic nucleotide-binding" evidence="2">
    <location>
        <begin position="117"/>
        <end position="162"/>
    </location>
</feature>
<dbReference type="Proteomes" id="UP001295684">
    <property type="component" value="Unassembled WGS sequence"/>
</dbReference>
<dbReference type="InterPro" id="IPR000595">
    <property type="entry name" value="cNMP-bd_dom"/>
</dbReference>
<feature type="region of interest" description="Disordered" evidence="1">
    <location>
        <begin position="236"/>
        <end position="257"/>
    </location>
</feature>
<keyword evidence="4" id="KW-1185">Reference proteome</keyword>
<gene>
    <name evidence="3" type="ORF">ECRASSUSDP1_LOCUS21580</name>
</gene>
<dbReference type="InterPro" id="IPR018490">
    <property type="entry name" value="cNMP-bd_dom_sf"/>
</dbReference>
<evidence type="ECO:0000259" key="2">
    <source>
        <dbReference type="PROSITE" id="PS50042"/>
    </source>
</evidence>
<reference evidence="3" key="1">
    <citation type="submission" date="2023-07" db="EMBL/GenBank/DDBJ databases">
        <authorList>
            <consortium name="AG Swart"/>
            <person name="Singh M."/>
            <person name="Singh A."/>
            <person name="Seah K."/>
            <person name="Emmerich C."/>
        </authorList>
    </citation>
    <scope>NUCLEOTIDE SEQUENCE</scope>
    <source>
        <strain evidence="3">DP1</strain>
    </source>
</reference>
<dbReference type="CDD" id="cd00038">
    <property type="entry name" value="CAP_ED"/>
    <property type="match status" value="1"/>
</dbReference>
<dbReference type="SUPFAM" id="SSF51206">
    <property type="entry name" value="cAMP-binding domain-like"/>
    <property type="match status" value="2"/>
</dbReference>
<comment type="caution">
    <text evidence="3">The sequence shown here is derived from an EMBL/GenBank/DDBJ whole genome shotgun (WGS) entry which is preliminary data.</text>
</comment>
<evidence type="ECO:0000256" key="1">
    <source>
        <dbReference type="SAM" id="MobiDB-lite"/>
    </source>
</evidence>
<proteinExistence type="predicted"/>
<feature type="domain" description="Cyclic nucleotide-binding" evidence="2">
    <location>
        <begin position="284"/>
        <end position="328"/>
    </location>
</feature>
<dbReference type="Gene3D" id="2.60.120.10">
    <property type="entry name" value="Jelly Rolls"/>
    <property type="match status" value="2"/>
</dbReference>
<sequence>MEINTQIEEVTEKSDSSFASSNSEIIVKHKPSLPKDASFSKFKAKVFNFNAREAFKRNSQMADNLLKKLNISAIKRSLSYTEKDIINLLKKDPSTRNNFDITKISNMLAEKKFFQEYVKSKQKNLIHDCARSMKLEIIPDNQYIYKQGDRGDKFYIIISGKAISEVPLLLAKEMTMFEYFQFIDEYRDSITKINGSIDFTLPDQEFVKEQLMKYQQQFGENIKSYLRASPDIKNDEIKQETEETSKKKLRRPSKKSKTSLKQLNSVINKSEETKYYEIEYIKKLQTHSDGSELGVFTLITRKPYFSSVYTQSETYLAVLDNLSFIRILKKSQVEKNNRHIQIMNHFNIFKQFRKNYQSEIFKFMKEERFVKGQKISDPSISKIYFLLEGQIEVTKKAQIKDGVDKDTITYDLVPVSEQNKSFHEFIKRSKDLLHMAKAQRDCYLTDCNPNWNEYYFDKRGNRKEDILYGGSSTRSDTHLLKKSIPKRVNFNICVLNPYAIIGAEEVMFDIKERFVSLKCVSPTAKLLVMSKEDIFCYIQSPTLNKNLHKIAEENWIKYNNALKKNLEDVYDRREVKQIMNIRKDKRNPAYSKVSIQKSISRVDRRREMQLLNLLNFPSTKQNNGSLPGLQKEAKIPPDYRQTFFIAKTFNKFKRQIKTSSSTKKEDYLGEIKPCACERIDHDKILQIKKSDFRSNSMDVIHSPSFACECRIQSNQIGTKVEIRKQRLFKSKSRGTLHFNKSSVIKNIKTFRMWRARDIDLNGSYYQQKKVSRENSSKSLKTFRNPEIFNVTSPLLTKSIKKIELSSGCKLNQSQERLKEAIKDFKLKLYKTKLMKSRP</sequence>
<evidence type="ECO:0000313" key="3">
    <source>
        <dbReference type="EMBL" id="CAI2380151.1"/>
    </source>
</evidence>
<feature type="compositionally biased region" description="Basic residues" evidence="1">
    <location>
        <begin position="247"/>
        <end position="257"/>
    </location>
</feature>
<organism evidence="3 4">
    <name type="scientific">Euplotes crassus</name>
    <dbReference type="NCBI Taxonomy" id="5936"/>
    <lineage>
        <taxon>Eukaryota</taxon>
        <taxon>Sar</taxon>
        <taxon>Alveolata</taxon>
        <taxon>Ciliophora</taxon>
        <taxon>Intramacronucleata</taxon>
        <taxon>Spirotrichea</taxon>
        <taxon>Hypotrichia</taxon>
        <taxon>Euplotida</taxon>
        <taxon>Euplotidae</taxon>
        <taxon>Moneuplotes</taxon>
    </lineage>
</organism>
<dbReference type="PANTHER" id="PTHR23011:SF28">
    <property type="entry name" value="CYCLIC NUCLEOTIDE-BINDING DOMAIN CONTAINING PROTEIN"/>
    <property type="match status" value="1"/>
</dbReference>
<feature type="compositionally biased region" description="Basic and acidic residues" evidence="1">
    <location>
        <begin position="236"/>
        <end position="246"/>
    </location>
</feature>
<evidence type="ECO:0000313" key="4">
    <source>
        <dbReference type="Proteomes" id="UP001295684"/>
    </source>
</evidence>
<name>A0AAD2D555_EUPCR</name>
<dbReference type="PROSITE" id="PS50042">
    <property type="entry name" value="CNMP_BINDING_3"/>
    <property type="match status" value="2"/>
</dbReference>
<dbReference type="PANTHER" id="PTHR23011">
    <property type="entry name" value="CYCLIC NUCLEOTIDE-BINDING DOMAIN CONTAINING PROTEIN"/>
    <property type="match status" value="1"/>
</dbReference>
<protein>
    <recommendedName>
        <fullName evidence="2">Cyclic nucleotide-binding domain-containing protein</fullName>
    </recommendedName>
</protein>